<feature type="transmembrane region" description="Helical" evidence="6">
    <location>
        <begin position="351"/>
        <end position="370"/>
    </location>
</feature>
<comment type="subcellular location">
    <subcellularLocation>
        <location evidence="1">Endomembrane system</location>
        <topology evidence="1">Multi-pass membrane protein</topology>
    </subcellularLocation>
</comment>
<evidence type="ECO:0000256" key="5">
    <source>
        <dbReference type="ARBA" id="ARBA00023136"/>
    </source>
</evidence>
<gene>
    <name evidence="7" type="ORF">RM423_15870</name>
</gene>
<dbReference type="SUPFAM" id="SSF103473">
    <property type="entry name" value="MFS general substrate transporter"/>
    <property type="match status" value="1"/>
</dbReference>
<feature type="transmembrane region" description="Helical" evidence="6">
    <location>
        <begin position="262"/>
        <end position="283"/>
    </location>
</feature>
<evidence type="ECO:0000256" key="6">
    <source>
        <dbReference type="SAM" id="Phobius"/>
    </source>
</evidence>
<keyword evidence="4 6" id="KW-1133">Transmembrane helix</keyword>
<keyword evidence="3 6" id="KW-0812">Transmembrane</keyword>
<evidence type="ECO:0000256" key="3">
    <source>
        <dbReference type="ARBA" id="ARBA00022692"/>
    </source>
</evidence>
<feature type="transmembrane region" description="Helical" evidence="6">
    <location>
        <begin position="133"/>
        <end position="154"/>
    </location>
</feature>
<dbReference type="Gene3D" id="1.20.1250.20">
    <property type="entry name" value="MFS general substrate transporter like domains"/>
    <property type="match status" value="2"/>
</dbReference>
<dbReference type="RefSeq" id="WP_311424019.1">
    <property type="nucleotide sequence ID" value="NZ_JAVREH010000023.1"/>
</dbReference>
<keyword evidence="8" id="KW-1185">Reference proteome</keyword>
<name>A0ABU2JD16_9ACTN</name>
<evidence type="ECO:0000256" key="4">
    <source>
        <dbReference type="ARBA" id="ARBA00022989"/>
    </source>
</evidence>
<dbReference type="EMBL" id="JAVREH010000023">
    <property type="protein sequence ID" value="MDT0262874.1"/>
    <property type="molecule type" value="Genomic_DNA"/>
</dbReference>
<feature type="transmembrane region" description="Helical" evidence="6">
    <location>
        <begin position="77"/>
        <end position="97"/>
    </location>
</feature>
<dbReference type="PANTHER" id="PTHR23519">
    <property type="entry name" value="AUTOPHAGY-RELATED PROTEIN 22"/>
    <property type="match status" value="1"/>
</dbReference>
<dbReference type="InterPro" id="IPR024671">
    <property type="entry name" value="Atg22-like"/>
</dbReference>
<sequence length="454" mass="48787">MAELASTDPAVVAGPPDPAALFRQRRGWYYYAWASHVFPTIVVTVFMGRYLTSVAENAVGNQGRVHLFGFPVAPGSLFVYVVSLSTVLLVIAMPVVGAIADRTGAKREILLGFGWLGAAACVAMFAVRGSNWQLGAVLFVVAYFGYSCATVVNYSLLIDVSASADRDRVSSRGWAIGYIGGGLVLAADFVLSLFLSDKALLARISLASAGVWWALFNIKPWLMLRQLPRTAAPGRSEGSVLLGGFRQLASTLRDLRRYPHTLAFLIAFLIYNDGIQTVTTVAAQYGDKQLHLDDTVLLSSILIVQFVAFGGALWLGRLAGRFGARPVVLGSLVGWLVLVVVAYFLKAGAAWQFYLLAVAIAIVLGGSQALSRSIFSRLIPSGREAEYFGFYEVSDSGTSWFGPLLFGLAYQLTASYRSALASLVVFFVLGFVLLARVPLRAGIEQAGNTAPARV</sequence>
<accession>A0ABU2JD16</accession>
<feature type="transmembrane region" description="Helical" evidence="6">
    <location>
        <begin position="175"/>
        <end position="194"/>
    </location>
</feature>
<feature type="transmembrane region" description="Helical" evidence="6">
    <location>
        <begin position="295"/>
        <end position="315"/>
    </location>
</feature>
<feature type="transmembrane region" description="Helical" evidence="6">
    <location>
        <begin position="109"/>
        <end position="127"/>
    </location>
</feature>
<keyword evidence="5 6" id="KW-0472">Membrane</keyword>
<reference evidence="8" key="1">
    <citation type="submission" date="2023-07" db="EMBL/GenBank/DDBJ databases">
        <title>30 novel species of actinomycetes from the DSMZ collection.</title>
        <authorList>
            <person name="Nouioui I."/>
        </authorList>
    </citation>
    <scope>NUCLEOTIDE SEQUENCE [LARGE SCALE GENOMIC DNA]</scope>
    <source>
        <strain evidence="8">DSM 44399</strain>
    </source>
</reference>
<feature type="transmembrane region" description="Helical" evidence="6">
    <location>
        <begin position="327"/>
        <end position="345"/>
    </location>
</feature>
<dbReference type="Proteomes" id="UP001183176">
    <property type="component" value="Unassembled WGS sequence"/>
</dbReference>
<evidence type="ECO:0000313" key="8">
    <source>
        <dbReference type="Proteomes" id="UP001183176"/>
    </source>
</evidence>
<evidence type="ECO:0000256" key="1">
    <source>
        <dbReference type="ARBA" id="ARBA00004127"/>
    </source>
</evidence>
<proteinExistence type="predicted"/>
<feature type="transmembrane region" description="Helical" evidence="6">
    <location>
        <begin position="416"/>
        <end position="435"/>
    </location>
</feature>
<comment type="caution">
    <text evidence="7">The sequence shown here is derived from an EMBL/GenBank/DDBJ whole genome shotgun (WGS) entry which is preliminary data.</text>
</comment>
<dbReference type="Pfam" id="PF11700">
    <property type="entry name" value="ATG22"/>
    <property type="match status" value="2"/>
</dbReference>
<feature type="transmembrane region" description="Helical" evidence="6">
    <location>
        <begin position="200"/>
        <end position="218"/>
    </location>
</feature>
<evidence type="ECO:0000256" key="2">
    <source>
        <dbReference type="ARBA" id="ARBA00022448"/>
    </source>
</evidence>
<dbReference type="PANTHER" id="PTHR23519:SF1">
    <property type="entry name" value="AUTOPHAGY-RELATED PROTEIN 22"/>
    <property type="match status" value="1"/>
</dbReference>
<protein>
    <submittedName>
        <fullName evidence="7">MFS transporter</fullName>
    </submittedName>
</protein>
<dbReference type="InterPro" id="IPR036259">
    <property type="entry name" value="MFS_trans_sf"/>
</dbReference>
<keyword evidence="2" id="KW-0813">Transport</keyword>
<dbReference type="InterPro" id="IPR050495">
    <property type="entry name" value="ATG22/LtaA_families"/>
</dbReference>
<feature type="transmembrane region" description="Helical" evidence="6">
    <location>
        <begin position="390"/>
        <end position="410"/>
    </location>
</feature>
<organism evidence="7 8">
    <name type="scientific">Jatrophihabitans lederbergiae</name>
    <dbReference type="NCBI Taxonomy" id="3075547"/>
    <lineage>
        <taxon>Bacteria</taxon>
        <taxon>Bacillati</taxon>
        <taxon>Actinomycetota</taxon>
        <taxon>Actinomycetes</taxon>
        <taxon>Jatrophihabitantales</taxon>
        <taxon>Jatrophihabitantaceae</taxon>
        <taxon>Jatrophihabitans</taxon>
    </lineage>
</organism>
<evidence type="ECO:0000313" key="7">
    <source>
        <dbReference type="EMBL" id="MDT0262874.1"/>
    </source>
</evidence>
<feature type="transmembrane region" description="Helical" evidence="6">
    <location>
        <begin position="28"/>
        <end position="51"/>
    </location>
</feature>